<dbReference type="AlphaFoldDB" id="A0A087CHN7"/>
<dbReference type="GO" id="GO:0003955">
    <property type="term" value="F:NAD(P)H dehydrogenase (quinone) activity"/>
    <property type="evidence" value="ECO:0007669"/>
    <property type="project" value="UniProtKB-EC"/>
</dbReference>
<comment type="caution">
    <text evidence="2">The sequence shown here is derived from an EMBL/GenBank/DDBJ whole genome shotgun (WGS) entry which is preliminary data.</text>
</comment>
<dbReference type="Pfam" id="PF05368">
    <property type="entry name" value="NmrA"/>
    <property type="match status" value="1"/>
</dbReference>
<protein>
    <submittedName>
        <fullName evidence="2">NmrA-like family protein</fullName>
        <ecNumber evidence="2">1.6.5.2</ecNumber>
    </submittedName>
</protein>
<dbReference type="STRING" id="218140.BPSY_0579"/>
<dbReference type="EC" id="1.6.5.2" evidence="2"/>
<evidence type="ECO:0000313" key="3">
    <source>
        <dbReference type="Proteomes" id="UP000029050"/>
    </source>
</evidence>
<dbReference type="PANTHER" id="PTHR47129:SF1">
    <property type="entry name" value="NMRA-LIKE DOMAIN-CONTAINING PROTEIN"/>
    <property type="match status" value="1"/>
</dbReference>
<keyword evidence="3" id="KW-1185">Reference proteome</keyword>
<dbReference type="InterPro" id="IPR008030">
    <property type="entry name" value="NmrA-like"/>
</dbReference>
<dbReference type="Gene3D" id="3.90.25.10">
    <property type="entry name" value="UDP-galactose 4-epimerase, domain 1"/>
    <property type="match status" value="1"/>
</dbReference>
<name>A0A087CHN7_9BIFI</name>
<dbReference type="CDD" id="cd05269">
    <property type="entry name" value="TMR_SDR_a"/>
    <property type="match status" value="1"/>
</dbReference>
<dbReference type="Gene3D" id="3.40.50.720">
    <property type="entry name" value="NAD(P)-binding Rossmann-like Domain"/>
    <property type="match status" value="1"/>
</dbReference>
<dbReference type="SUPFAM" id="SSF51735">
    <property type="entry name" value="NAD(P)-binding Rossmann-fold domains"/>
    <property type="match status" value="1"/>
</dbReference>
<dbReference type="Proteomes" id="UP000029050">
    <property type="component" value="Unassembled WGS sequence"/>
</dbReference>
<sequence>MTYLVTGATGGLGGYALHYLKKLVPASEIVALVRDERKATALKDQGIEVRVGDYGDPASLKQAFAGVDRLLFISGVPGDRQAQHTNVVNAAKEAGVSFIAYTSFANATNVDNMLSVDHQFTEQLIERSGLDYTLLRNNWYLENETPLLKAALHSGELDFAAGDATVGWALKREYGEAAARVLSGKQHNAQIVELSGNAVTYTQLAEALSQAAGKTIVARALDDEEFVKALGEQGLPAEAAQGILGIQQLIKAGDLEVESKDFEEVLGKPLTPLAEALKEVLGL</sequence>
<dbReference type="InterPro" id="IPR036291">
    <property type="entry name" value="NAD(P)-bd_dom_sf"/>
</dbReference>
<keyword evidence="2" id="KW-0560">Oxidoreductase</keyword>
<dbReference type="EMBL" id="JGZI01000008">
    <property type="protein sequence ID" value="KFI82787.1"/>
    <property type="molecule type" value="Genomic_DNA"/>
</dbReference>
<feature type="domain" description="NmrA-like" evidence="1">
    <location>
        <begin position="4"/>
        <end position="250"/>
    </location>
</feature>
<evidence type="ECO:0000259" key="1">
    <source>
        <dbReference type="Pfam" id="PF05368"/>
    </source>
</evidence>
<accession>A0A087CHN7</accession>
<dbReference type="OrthoDB" id="5510591at2"/>
<dbReference type="eggNOG" id="COG0702">
    <property type="taxonomic scope" value="Bacteria"/>
</dbReference>
<gene>
    <name evidence="2" type="ORF">BPSY_0579</name>
</gene>
<dbReference type="PANTHER" id="PTHR47129">
    <property type="entry name" value="QUINONE OXIDOREDUCTASE 2"/>
    <property type="match status" value="1"/>
</dbReference>
<organism evidence="2 3">
    <name type="scientific">Bifidobacterium psychraerophilum</name>
    <dbReference type="NCBI Taxonomy" id="218140"/>
    <lineage>
        <taxon>Bacteria</taxon>
        <taxon>Bacillati</taxon>
        <taxon>Actinomycetota</taxon>
        <taxon>Actinomycetes</taxon>
        <taxon>Bifidobacteriales</taxon>
        <taxon>Bifidobacteriaceae</taxon>
        <taxon>Bifidobacterium</taxon>
    </lineage>
</organism>
<evidence type="ECO:0000313" key="2">
    <source>
        <dbReference type="EMBL" id="KFI82787.1"/>
    </source>
</evidence>
<reference evidence="2 3" key="1">
    <citation type="submission" date="2014-03" db="EMBL/GenBank/DDBJ databases">
        <title>Genomics of Bifidobacteria.</title>
        <authorList>
            <person name="Ventura M."/>
            <person name="Milani C."/>
            <person name="Lugli G.A."/>
        </authorList>
    </citation>
    <scope>NUCLEOTIDE SEQUENCE [LARGE SCALE GENOMIC DNA]</scope>
    <source>
        <strain evidence="2 3">LMG 21775</strain>
    </source>
</reference>
<dbReference type="InterPro" id="IPR052718">
    <property type="entry name" value="NmrA-type_oxidoreductase"/>
</dbReference>
<proteinExistence type="predicted"/>
<dbReference type="RefSeq" id="WP_033496866.1">
    <property type="nucleotide sequence ID" value="NZ_JGZI01000008.1"/>
</dbReference>
<dbReference type="GeneID" id="98299790"/>